<dbReference type="PANTHER" id="PTHR16305:SF35">
    <property type="entry name" value="TRANSCRIPTIONAL ACTIVATOR DOMAIN"/>
    <property type="match status" value="1"/>
</dbReference>
<dbReference type="EMBL" id="BAAALF010000191">
    <property type="protein sequence ID" value="GAA1268403.1"/>
    <property type="molecule type" value="Genomic_DNA"/>
</dbReference>
<organism evidence="5 6">
    <name type="scientific">Kitasatospora nipponensis</name>
    <dbReference type="NCBI Taxonomy" id="258049"/>
    <lineage>
        <taxon>Bacteria</taxon>
        <taxon>Bacillati</taxon>
        <taxon>Actinomycetota</taxon>
        <taxon>Actinomycetes</taxon>
        <taxon>Kitasatosporales</taxon>
        <taxon>Streptomycetaceae</taxon>
        <taxon>Kitasatospora</taxon>
    </lineage>
</organism>
<name>A0ABN1WYU4_9ACTN</name>
<feature type="compositionally biased region" description="Basic and acidic residues" evidence="3">
    <location>
        <begin position="1"/>
        <end position="19"/>
    </location>
</feature>
<protein>
    <submittedName>
        <fullName evidence="5">AAA family ATPase</fullName>
    </submittedName>
</protein>
<dbReference type="InterPro" id="IPR041664">
    <property type="entry name" value="AAA_16"/>
</dbReference>
<dbReference type="InterPro" id="IPR011990">
    <property type="entry name" value="TPR-like_helical_dom_sf"/>
</dbReference>
<dbReference type="SUPFAM" id="SSF52540">
    <property type="entry name" value="P-loop containing nucleoside triphosphate hydrolases"/>
    <property type="match status" value="1"/>
</dbReference>
<evidence type="ECO:0000256" key="2">
    <source>
        <dbReference type="ARBA" id="ARBA00022840"/>
    </source>
</evidence>
<dbReference type="RefSeq" id="WP_344445852.1">
    <property type="nucleotide sequence ID" value="NZ_BAAALF010000191.1"/>
</dbReference>
<dbReference type="SUPFAM" id="SSF46894">
    <property type="entry name" value="C-terminal effector domain of the bipartite response regulators"/>
    <property type="match status" value="1"/>
</dbReference>
<dbReference type="Gene3D" id="1.10.10.10">
    <property type="entry name" value="Winged helix-like DNA-binding domain superfamily/Winged helix DNA-binding domain"/>
    <property type="match status" value="1"/>
</dbReference>
<gene>
    <name evidence="5" type="ORF">GCM10009665_66310</name>
</gene>
<dbReference type="PANTHER" id="PTHR16305">
    <property type="entry name" value="TESTICULAR SOLUBLE ADENYLYL CYCLASE"/>
    <property type="match status" value="1"/>
</dbReference>
<evidence type="ECO:0000259" key="4">
    <source>
        <dbReference type="Pfam" id="PF13191"/>
    </source>
</evidence>
<dbReference type="Proteomes" id="UP001500037">
    <property type="component" value="Unassembled WGS sequence"/>
</dbReference>
<dbReference type="InterPro" id="IPR016032">
    <property type="entry name" value="Sig_transdc_resp-reg_C-effctor"/>
</dbReference>
<proteinExistence type="predicted"/>
<sequence>MVERESELVGQGERLRAAESEPGQPRLYEREAAILAARQAIDTLCREFTAGGIELGSLLLYSGRAGLGKTSMLQQVRMLAGQQGGCTVLSARAGELRTKEPFYVLRQLLLPELLKLSPEEQREVFGPWREIAGPAVGLIAPSGEDLDPQSVRIGLEYLVTQLARLRAPLVMLVDDVHWADQESFGWLESFAERCPELPVLLAIAWRTDELPAETHAFRRLVATNSHRHLEFQGLLPAPIEKMVRAAFPDTAEDAFCRQVWAVTGGNPYLTQALLAKVRERGIEPIYENVPLLHDLAAEAQGMTRELWLQKLGVNTLNLAHAAAMLGTQISPRVAARIAGMAPGAAEEAISELRRHQVLTGPADGPLEFVHPLIATSLYRSIRPGMRTAMHGKAAVELENAGRPLVESSRHLLETHGENDPQVVAKLRQAAREHLAVGAPAAAVRCLERALNEPPEDEDRAQVIYELGCSTLLTDPVSTVNQLRLALETPGLRREQRVDATFRLSEVLAHSGRLVEATEVTLAEAARTEPGPGRVRLEVAHFMWAAFQREERDGPARSARLAAFSAELTGDDINARAARVLRAWDLTLQGADATEALALLDSALEDGRLPKGLGWTSTTWGLELPAIVGLTFVYTDHLDRAEKLFEEAIRAFELAGWVGGHLGFAYFLMGLVRFRRGALAEAEEFLRGALRIARRLGPGLPLQWDAVGVLADTLLARGRTEEAWKLAADYGFAPPYHPTAMVLPDAPTLYGKLLLAQGDREAAVTALETVGAQLDERGWHNTIWAPWVGNLAQALQPRDPLRAGELAAEGLRRARTFGVESAVGTALRTAAAVADGQSALELLTLAVRELGRSPVGYEHAFALVELGAALRRAGRLAEATEQLHQGMELEVECNADGLVARAREELKASGLRPNRLRTTGKEALSQAEWQVAEMTVQGNSALEIAEQLEMPLSLINRRLAAVHRKTGTNREGLAAALGLPGEEPRKP</sequence>
<dbReference type="SMART" id="SM00028">
    <property type="entry name" value="TPR"/>
    <property type="match status" value="3"/>
</dbReference>
<dbReference type="InterPro" id="IPR027417">
    <property type="entry name" value="P-loop_NTPase"/>
</dbReference>
<keyword evidence="6" id="KW-1185">Reference proteome</keyword>
<accession>A0ABN1WYU4</accession>
<evidence type="ECO:0000313" key="6">
    <source>
        <dbReference type="Proteomes" id="UP001500037"/>
    </source>
</evidence>
<dbReference type="SUPFAM" id="SSF48452">
    <property type="entry name" value="TPR-like"/>
    <property type="match status" value="1"/>
</dbReference>
<keyword evidence="1" id="KW-0547">Nucleotide-binding</keyword>
<evidence type="ECO:0000313" key="5">
    <source>
        <dbReference type="EMBL" id="GAA1268403.1"/>
    </source>
</evidence>
<comment type="caution">
    <text evidence="5">The sequence shown here is derived from an EMBL/GenBank/DDBJ whole genome shotgun (WGS) entry which is preliminary data.</text>
</comment>
<reference evidence="5 6" key="1">
    <citation type="journal article" date="2019" name="Int. J. Syst. Evol. Microbiol.">
        <title>The Global Catalogue of Microorganisms (GCM) 10K type strain sequencing project: providing services to taxonomists for standard genome sequencing and annotation.</title>
        <authorList>
            <consortium name="The Broad Institute Genomics Platform"/>
            <consortium name="The Broad Institute Genome Sequencing Center for Infectious Disease"/>
            <person name="Wu L."/>
            <person name="Ma J."/>
        </authorList>
    </citation>
    <scope>NUCLEOTIDE SEQUENCE [LARGE SCALE GENOMIC DNA]</scope>
    <source>
        <strain evidence="5 6">JCM 13004</strain>
    </source>
</reference>
<feature type="region of interest" description="Disordered" evidence="3">
    <location>
        <begin position="1"/>
        <end position="23"/>
    </location>
</feature>
<dbReference type="Gene3D" id="1.25.40.10">
    <property type="entry name" value="Tetratricopeptide repeat domain"/>
    <property type="match status" value="1"/>
</dbReference>
<dbReference type="InterPro" id="IPR036388">
    <property type="entry name" value="WH-like_DNA-bd_sf"/>
</dbReference>
<dbReference type="Pfam" id="PF13191">
    <property type="entry name" value="AAA_16"/>
    <property type="match status" value="1"/>
</dbReference>
<dbReference type="InterPro" id="IPR019734">
    <property type="entry name" value="TPR_rpt"/>
</dbReference>
<feature type="domain" description="Orc1-like AAA ATPase" evidence="4">
    <location>
        <begin position="41"/>
        <end position="199"/>
    </location>
</feature>
<evidence type="ECO:0000256" key="1">
    <source>
        <dbReference type="ARBA" id="ARBA00022741"/>
    </source>
</evidence>
<keyword evidence="2" id="KW-0067">ATP-binding</keyword>
<evidence type="ECO:0000256" key="3">
    <source>
        <dbReference type="SAM" id="MobiDB-lite"/>
    </source>
</evidence>